<dbReference type="Pfam" id="PF00578">
    <property type="entry name" value="AhpC-TSA"/>
    <property type="match status" value="1"/>
</dbReference>
<accession>A0A512H703</accession>
<dbReference type="InterPro" id="IPR036249">
    <property type="entry name" value="Thioredoxin-like_sf"/>
</dbReference>
<keyword evidence="8" id="KW-0676">Redox-active center</keyword>
<sequence length="168" mass="17929">MNPEPPPPAAPTPVTLAVGDPAPDFTLPTSGGGTVSLADLKGRIVVLYFYPKDSTPGCTREAIAFQGALPEFEALGATVIGVSRDSVKSHDTFSARQDLTFPLGSDPESKVCDAYGVRVYKMLYGKVSLGIERATFLIDREGVVRALWRKVKVEGHVQKVLEAARALG</sequence>
<proteinExistence type="inferred from homology"/>
<evidence type="ECO:0000256" key="6">
    <source>
        <dbReference type="ARBA" id="ARBA00023002"/>
    </source>
</evidence>
<evidence type="ECO:0000256" key="11">
    <source>
        <dbReference type="ARBA" id="ARBA00042639"/>
    </source>
</evidence>
<evidence type="ECO:0000256" key="10">
    <source>
        <dbReference type="ARBA" id="ARBA00038489"/>
    </source>
</evidence>
<evidence type="ECO:0000256" key="7">
    <source>
        <dbReference type="ARBA" id="ARBA00023157"/>
    </source>
</evidence>
<evidence type="ECO:0000256" key="9">
    <source>
        <dbReference type="ARBA" id="ARBA00032824"/>
    </source>
</evidence>
<dbReference type="FunFam" id="3.40.30.10:FF:000007">
    <property type="entry name" value="Thioredoxin-dependent thiol peroxidase"/>
    <property type="match status" value="1"/>
</dbReference>
<keyword evidence="7" id="KW-1015">Disulfide bond</keyword>
<reference evidence="14 15" key="1">
    <citation type="submission" date="2019-07" db="EMBL/GenBank/DDBJ databases">
        <title>Whole genome shotgun sequence of Rhodospirillum oryzae NBRC 107573.</title>
        <authorList>
            <person name="Hosoyama A."/>
            <person name="Uohara A."/>
            <person name="Ohji S."/>
            <person name="Ichikawa N."/>
        </authorList>
    </citation>
    <scope>NUCLEOTIDE SEQUENCE [LARGE SCALE GENOMIC DNA]</scope>
    <source>
        <strain evidence="14 15">NBRC 107573</strain>
    </source>
</reference>
<evidence type="ECO:0000259" key="13">
    <source>
        <dbReference type="PROSITE" id="PS51352"/>
    </source>
</evidence>
<dbReference type="EMBL" id="BJZO01000030">
    <property type="protein sequence ID" value="GEO81236.1"/>
    <property type="molecule type" value="Genomic_DNA"/>
</dbReference>
<dbReference type="EC" id="1.11.1.24" evidence="3"/>
<comment type="catalytic activity">
    <reaction evidence="12">
        <text>a hydroperoxide + [thioredoxin]-dithiol = an alcohol + [thioredoxin]-disulfide + H2O</text>
        <dbReference type="Rhea" id="RHEA:62620"/>
        <dbReference type="Rhea" id="RHEA-COMP:10698"/>
        <dbReference type="Rhea" id="RHEA-COMP:10700"/>
        <dbReference type="ChEBI" id="CHEBI:15377"/>
        <dbReference type="ChEBI" id="CHEBI:29950"/>
        <dbReference type="ChEBI" id="CHEBI:30879"/>
        <dbReference type="ChEBI" id="CHEBI:35924"/>
        <dbReference type="ChEBI" id="CHEBI:50058"/>
        <dbReference type="EC" id="1.11.1.24"/>
    </reaction>
</comment>
<dbReference type="PANTHER" id="PTHR42801">
    <property type="entry name" value="THIOREDOXIN-DEPENDENT PEROXIDE REDUCTASE"/>
    <property type="match status" value="1"/>
</dbReference>
<name>A0A512H703_9PROT</name>
<evidence type="ECO:0000256" key="8">
    <source>
        <dbReference type="ARBA" id="ARBA00023284"/>
    </source>
</evidence>
<dbReference type="Proteomes" id="UP000321567">
    <property type="component" value="Unassembled WGS sequence"/>
</dbReference>
<dbReference type="GO" id="GO:0045454">
    <property type="term" value="P:cell redox homeostasis"/>
    <property type="evidence" value="ECO:0007669"/>
    <property type="project" value="TreeGrafter"/>
</dbReference>
<evidence type="ECO:0000256" key="12">
    <source>
        <dbReference type="ARBA" id="ARBA00049091"/>
    </source>
</evidence>
<evidence type="ECO:0000256" key="1">
    <source>
        <dbReference type="ARBA" id="ARBA00003330"/>
    </source>
</evidence>
<dbReference type="AlphaFoldDB" id="A0A512H703"/>
<dbReference type="InterPro" id="IPR013766">
    <property type="entry name" value="Thioredoxin_domain"/>
</dbReference>
<protein>
    <recommendedName>
        <fullName evidence="3">thioredoxin-dependent peroxiredoxin</fullName>
        <ecNumber evidence="3">1.11.1.24</ecNumber>
    </recommendedName>
    <alternativeName>
        <fullName evidence="9">Thioredoxin peroxidase</fullName>
    </alternativeName>
    <alternativeName>
        <fullName evidence="11">Thioredoxin-dependent peroxiredoxin Bcp</fullName>
    </alternativeName>
</protein>
<evidence type="ECO:0000256" key="5">
    <source>
        <dbReference type="ARBA" id="ARBA00022862"/>
    </source>
</evidence>
<organism evidence="14 15">
    <name type="scientific">Pararhodospirillum oryzae</name>
    <dbReference type="NCBI Taxonomy" id="478448"/>
    <lineage>
        <taxon>Bacteria</taxon>
        <taxon>Pseudomonadati</taxon>
        <taxon>Pseudomonadota</taxon>
        <taxon>Alphaproteobacteria</taxon>
        <taxon>Rhodospirillales</taxon>
        <taxon>Rhodospirillaceae</taxon>
        <taxon>Pararhodospirillum</taxon>
    </lineage>
</organism>
<keyword evidence="4" id="KW-0575">Peroxidase</keyword>
<dbReference type="Gene3D" id="3.40.30.10">
    <property type="entry name" value="Glutaredoxin"/>
    <property type="match status" value="1"/>
</dbReference>
<comment type="similarity">
    <text evidence="10">Belongs to the peroxiredoxin family. BCP/PrxQ subfamily.</text>
</comment>
<comment type="caution">
    <text evidence="14">The sequence shown here is derived from an EMBL/GenBank/DDBJ whole genome shotgun (WGS) entry which is preliminary data.</text>
</comment>
<dbReference type="GO" id="GO:0034599">
    <property type="term" value="P:cellular response to oxidative stress"/>
    <property type="evidence" value="ECO:0007669"/>
    <property type="project" value="TreeGrafter"/>
</dbReference>
<feature type="domain" description="Thioredoxin" evidence="13">
    <location>
        <begin position="16"/>
        <end position="168"/>
    </location>
</feature>
<gene>
    <name evidence="14" type="ORF">ROR02_13670</name>
</gene>
<dbReference type="CDD" id="cd03017">
    <property type="entry name" value="PRX_BCP"/>
    <property type="match status" value="1"/>
</dbReference>
<evidence type="ECO:0000256" key="2">
    <source>
        <dbReference type="ARBA" id="ARBA00011245"/>
    </source>
</evidence>
<dbReference type="PROSITE" id="PS51352">
    <property type="entry name" value="THIOREDOXIN_2"/>
    <property type="match status" value="1"/>
</dbReference>
<dbReference type="InterPro" id="IPR050924">
    <property type="entry name" value="Peroxiredoxin_BCP/PrxQ"/>
</dbReference>
<keyword evidence="5" id="KW-0049">Antioxidant</keyword>
<dbReference type="GO" id="GO:0008379">
    <property type="term" value="F:thioredoxin peroxidase activity"/>
    <property type="evidence" value="ECO:0007669"/>
    <property type="project" value="TreeGrafter"/>
</dbReference>
<dbReference type="SUPFAM" id="SSF52833">
    <property type="entry name" value="Thioredoxin-like"/>
    <property type="match status" value="1"/>
</dbReference>
<keyword evidence="15" id="KW-1185">Reference proteome</keyword>
<comment type="subunit">
    <text evidence="2">Monomer.</text>
</comment>
<dbReference type="GO" id="GO:0005737">
    <property type="term" value="C:cytoplasm"/>
    <property type="evidence" value="ECO:0007669"/>
    <property type="project" value="TreeGrafter"/>
</dbReference>
<evidence type="ECO:0000313" key="14">
    <source>
        <dbReference type="EMBL" id="GEO81236.1"/>
    </source>
</evidence>
<comment type="function">
    <text evidence="1">Thiol-specific peroxidase that catalyzes the reduction of hydrogen peroxide and organic hydroperoxides to water and alcohols, respectively. Plays a role in cell protection against oxidative stress by detoxifying peroxides and as sensor of hydrogen peroxide-mediated signaling events.</text>
</comment>
<dbReference type="RefSeq" id="WP_246135440.1">
    <property type="nucleotide sequence ID" value="NZ_BJZO01000030.1"/>
</dbReference>
<evidence type="ECO:0000313" key="15">
    <source>
        <dbReference type="Proteomes" id="UP000321567"/>
    </source>
</evidence>
<dbReference type="PANTHER" id="PTHR42801:SF4">
    <property type="entry name" value="AHPC_TSA FAMILY PROTEIN"/>
    <property type="match status" value="1"/>
</dbReference>
<dbReference type="InterPro" id="IPR000866">
    <property type="entry name" value="AhpC/TSA"/>
</dbReference>
<evidence type="ECO:0000256" key="3">
    <source>
        <dbReference type="ARBA" id="ARBA00013017"/>
    </source>
</evidence>
<keyword evidence="6" id="KW-0560">Oxidoreductase</keyword>
<evidence type="ECO:0000256" key="4">
    <source>
        <dbReference type="ARBA" id="ARBA00022559"/>
    </source>
</evidence>